<dbReference type="Gramene" id="TraesARI6B03G03466890.1">
    <property type="protein sequence ID" value="TraesARI6B03G03466890.1"/>
    <property type="gene ID" value="TraesARI6B03G03466890"/>
</dbReference>
<gene>
    <name evidence="1" type="primary">LOC123134051</name>
</gene>
<reference evidence="1" key="2">
    <citation type="submission" date="2018-10" db="UniProtKB">
        <authorList>
            <consortium name="EnsemblPlants"/>
        </authorList>
    </citation>
    <scope>IDENTIFICATION</scope>
</reference>
<reference evidence="1" key="1">
    <citation type="submission" date="2018-08" db="EMBL/GenBank/DDBJ databases">
        <authorList>
            <person name="Rossello M."/>
        </authorList>
    </citation>
    <scope>NUCLEOTIDE SEQUENCE [LARGE SCALE GENOMIC DNA]</scope>
    <source>
        <strain evidence="1">cv. Chinese Spring</strain>
    </source>
</reference>
<evidence type="ECO:0000313" key="2">
    <source>
        <dbReference type="Proteomes" id="UP000019116"/>
    </source>
</evidence>
<dbReference type="Gramene" id="TraesLAC6B03G03462440.1">
    <property type="protein sequence ID" value="TraesLAC6B03G03462440.1"/>
    <property type="gene ID" value="TraesLAC6B03G03462440"/>
</dbReference>
<dbReference type="Gramene" id="TraesNOR6B03G03541980.1">
    <property type="protein sequence ID" value="TraesNOR6B03G03541980.1"/>
    <property type="gene ID" value="TraesNOR6B03G03541980"/>
</dbReference>
<protein>
    <submittedName>
        <fullName evidence="1">Uncharacterized protein</fullName>
    </submittedName>
</protein>
<sequence length="222" mass="24690">MDQDIRLVFPEVRKCIARISFCREGETKELRHMVIPGIVVAVDTDGSATIVANPVFFKMCPEFKLSFPNDTAAGYEKERKLFSTMVDYRDKFCTFKLKPEVNGFVQPAKIETKPLKAADYADAFIFPRKDFITPAAYCKGGVVNGTEAKTEVMLESASHEYAYLGSPIFNRNGALVGISYADIGCLIAWTTQELRDDVLKHLSGISYVSDGIPVEQAPVQQN</sequence>
<dbReference type="Gramene" id="TraesLDM6B03G03512540.1">
    <property type="protein sequence ID" value="TraesLDM6B03G03512540.1"/>
    <property type="gene ID" value="TraesLDM6B03G03512540"/>
</dbReference>
<organism evidence="1">
    <name type="scientific">Triticum aestivum</name>
    <name type="common">Wheat</name>
    <dbReference type="NCBI Taxonomy" id="4565"/>
    <lineage>
        <taxon>Eukaryota</taxon>
        <taxon>Viridiplantae</taxon>
        <taxon>Streptophyta</taxon>
        <taxon>Embryophyta</taxon>
        <taxon>Tracheophyta</taxon>
        <taxon>Spermatophyta</taxon>
        <taxon>Magnoliopsida</taxon>
        <taxon>Liliopsida</taxon>
        <taxon>Poales</taxon>
        <taxon>Poaceae</taxon>
        <taxon>BOP clade</taxon>
        <taxon>Pooideae</taxon>
        <taxon>Triticodae</taxon>
        <taxon>Triticeae</taxon>
        <taxon>Triticinae</taxon>
        <taxon>Triticum</taxon>
    </lineage>
</organism>
<dbReference type="Gramene" id="TraesMAC6B03G03506550.2">
    <property type="protein sequence ID" value="TraesMAC6B03G03506550.2"/>
    <property type="gene ID" value="TraesMAC6B03G03506550"/>
</dbReference>
<dbReference type="RefSeq" id="XP_044409338.1">
    <property type="nucleotide sequence ID" value="XM_044553403.1"/>
</dbReference>
<dbReference type="Gramene" id="TraesARI6B03G03466890.3">
    <property type="protein sequence ID" value="TraesARI6B03G03466890.3"/>
    <property type="gene ID" value="TraesARI6B03G03466890"/>
</dbReference>
<dbReference type="Gramene" id="TraesPARA_EIv1.0_2047840.2">
    <property type="protein sequence ID" value="TraesPARA_EIv1.0_2047840.2.CDS"/>
    <property type="gene ID" value="TraesPARA_EIv1.0_2047840"/>
</dbReference>
<dbReference type="KEGG" id="taes:123134051"/>
<keyword evidence="2" id="KW-1185">Reference proteome</keyword>
<dbReference type="Gramene" id="TraesLDM6B03G03512540.4">
    <property type="protein sequence ID" value="TraesLDM6B03G03512540.4"/>
    <property type="gene ID" value="TraesLDM6B03G03512540"/>
</dbReference>
<proteinExistence type="predicted"/>
<dbReference type="Gramene" id="TraesSTA6B03G03498830.1">
    <property type="protein sequence ID" value="TraesSTA6B03G03498830.1"/>
    <property type="gene ID" value="TraesSTA6B03G03498830"/>
</dbReference>
<dbReference type="Gramene" id="TraesRN6B0100519600.1">
    <property type="protein sequence ID" value="TraesRN6B0100519600.1"/>
    <property type="gene ID" value="TraesRN6B0100519600"/>
</dbReference>
<dbReference type="EnsemblPlants" id="TraesCS6B02G204200.1">
    <property type="protein sequence ID" value="TraesCS6B02G204200.1"/>
    <property type="gene ID" value="TraesCS6B02G204200"/>
</dbReference>
<dbReference type="Proteomes" id="UP000019116">
    <property type="component" value="Chromosome 6B"/>
</dbReference>
<dbReference type="SMR" id="A0A3B6PJ19"/>
<dbReference type="Gramene" id="TraesCS6B03G0530700.1">
    <property type="protein sequence ID" value="TraesCS6B03G0530700.1.CDS"/>
    <property type="gene ID" value="TraesCS6B03G0530700"/>
</dbReference>
<dbReference type="Gramene" id="TraesJAG6B03G03498340.2">
    <property type="protein sequence ID" value="TraesJAG6B03G03498340.2"/>
    <property type="gene ID" value="TraesJAG6B03G03498340"/>
</dbReference>
<dbReference type="GeneID" id="123134051"/>
<dbReference type="Gramene" id="TraesCS6B02G204200.1">
    <property type="protein sequence ID" value="TraesCS6B02G204200.1"/>
    <property type="gene ID" value="TraesCS6B02G204200"/>
</dbReference>
<dbReference type="Gramene" id="TraesJAG6B03G03498340.3">
    <property type="protein sequence ID" value="TraesJAG6B03G03498340.3"/>
    <property type="gene ID" value="TraesJAG6B03G03498340"/>
</dbReference>
<dbReference type="Gramene" id="TraesMAC6B03G03506550.1">
    <property type="protein sequence ID" value="TraesMAC6B03G03506550.1"/>
    <property type="gene ID" value="TraesMAC6B03G03506550"/>
</dbReference>
<dbReference type="Gramene" id="TraesPARA_EIv1.0_2047840.3">
    <property type="protein sequence ID" value="TraesPARA_EIv1.0_2047840.3.CDS"/>
    <property type="gene ID" value="TraesPARA_EIv1.0_2047840"/>
</dbReference>
<dbReference type="AlphaFoldDB" id="A0A3B6PJ19"/>
<dbReference type="Gramene" id="TraesLDM6B03G03512540.3">
    <property type="protein sequence ID" value="TraesLDM6B03G03512540.3"/>
    <property type="gene ID" value="TraesLDM6B03G03512540"/>
</dbReference>
<dbReference type="Gramene" id="TraesARI6B03G03466890.2">
    <property type="protein sequence ID" value="TraesARI6B03G03466890.2"/>
    <property type="gene ID" value="TraesARI6B03G03466890"/>
</dbReference>
<accession>A0A3B6PJ19</accession>
<name>A0A3B6PJ19_WHEAT</name>
<dbReference type="Gramene" id="TraesLAC6B03G03462440.2">
    <property type="protein sequence ID" value="TraesLAC6B03G03462440.2"/>
    <property type="gene ID" value="TraesLAC6B03G03462440"/>
</dbReference>
<evidence type="ECO:0000313" key="1">
    <source>
        <dbReference type="EnsemblPlants" id="TraesCS6B02G204200.1"/>
    </source>
</evidence>
<dbReference type="Gramene" id="TraesPARA_EIv1.0_2047840.1">
    <property type="protein sequence ID" value="TraesPARA_EIv1.0_2047840.1.CDS"/>
    <property type="gene ID" value="TraesPARA_EIv1.0_2047840"/>
</dbReference>
<dbReference type="OMA" id="NCKMHEY"/>
<dbReference type="RefSeq" id="XP_044409337.1">
    <property type="nucleotide sequence ID" value="XM_044553402.1"/>
</dbReference>
<dbReference type="Gramene" id="TraesLDM6B03G03512540.2">
    <property type="protein sequence ID" value="TraesLDM6B03G03512540.2"/>
    <property type="gene ID" value="TraesLDM6B03G03512540"/>
</dbReference>
<dbReference type="Gramene" id="TraesJAG6B03G03498340.1">
    <property type="protein sequence ID" value="TraesJAG6B03G03498340.1"/>
    <property type="gene ID" value="TraesJAG6B03G03498340"/>
</dbReference>